<keyword evidence="4" id="KW-0131">Cell cycle</keyword>
<dbReference type="GO" id="GO:0016538">
    <property type="term" value="F:cyclin-dependent protein serine/threonine kinase regulator activity"/>
    <property type="evidence" value="ECO:0007669"/>
    <property type="project" value="InterPro"/>
</dbReference>
<gene>
    <name evidence="9" type="ORF">QJS10_CPA16g01170</name>
</gene>
<reference evidence="9" key="1">
    <citation type="journal article" date="2023" name="Nat. Commun.">
        <title>Diploid and tetraploid genomes of Acorus and the evolution of monocots.</title>
        <authorList>
            <person name="Ma L."/>
            <person name="Liu K.W."/>
            <person name="Li Z."/>
            <person name="Hsiao Y.Y."/>
            <person name="Qi Y."/>
            <person name="Fu T."/>
            <person name="Tang G.D."/>
            <person name="Zhang D."/>
            <person name="Sun W.H."/>
            <person name="Liu D.K."/>
            <person name="Li Y."/>
            <person name="Chen G.Z."/>
            <person name="Liu X.D."/>
            <person name="Liao X.Y."/>
            <person name="Jiang Y.T."/>
            <person name="Yu X."/>
            <person name="Hao Y."/>
            <person name="Huang J."/>
            <person name="Zhao X.W."/>
            <person name="Ke S."/>
            <person name="Chen Y.Y."/>
            <person name="Wu W.L."/>
            <person name="Hsu J.L."/>
            <person name="Lin Y.F."/>
            <person name="Huang M.D."/>
            <person name="Li C.Y."/>
            <person name="Huang L."/>
            <person name="Wang Z.W."/>
            <person name="Zhao X."/>
            <person name="Zhong W.Y."/>
            <person name="Peng D.H."/>
            <person name="Ahmad S."/>
            <person name="Lan S."/>
            <person name="Zhang J.S."/>
            <person name="Tsai W.C."/>
            <person name="Van de Peer Y."/>
            <person name="Liu Z.J."/>
        </authorList>
    </citation>
    <scope>NUCLEOTIDE SEQUENCE</scope>
    <source>
        <strain evidence="9">CP</strain>
    </source>
</reference>
<name>A0AAV9D0Y2_ACOCL</name>
<evidence type="ECO:0000313" key="10">
    <source>
        <dbReference type="Proteomes" id="UP001180020"/>
    </source>
</evidence>
<dbReference type="Proteomes" id="UP001180020">
    <property type="component" value="Unassembled WGS sequence"/>
</dbReference>
<comment type="similarity">
    <text evidence="1">Belongs to the cyclin family. Cyclin AB subfamily.</text>
</comment>
<dbReference type="GO" id="GO:0044772">
    <property type="term" value="P:mitotic cell cycle phase transition"/>
    <property type="evidence" value="ECO:0007669"/>
    <property type="project" value="InterPro"/>
</dbReference>
<feature type="region of interest" description="Disordered" evidence="6">
    <location>
        <begin position="1"/>
        <end position="36"/>
    </location>
</feature>
<dbReference type="GO" id="GO:0010332">
    <property type="term" value="P:response to gamma radiation"/>
    <property type="evidence" value="ECO:0007669"/>
    <property type="project" value="UniProtKB-ARBA"/>
</dbReference>
<feature type="domain" description="Cyclin-like" evidence="7">
    <location>
        <begin position="321"/>
        <end position="412"/>
    </location>
</feature>
<dbReference type="FunFam" id="1.10.472.10:FF:000032">
    <property type="entry name" value="G2/mitotic-specific cyclin-1"/>
    <property type="match status" value="1"/>
</dbReference>
<keyword evidence="2" id="KW-0132">Cell division</keyword>
<organism evidence="9 10">
    <name type="scientific">Acorus calamus</name>
    <name type="common">Sweet flag</name>
    <dbReference type="NCBI Taxonomy" id="4465"/>
    <lineage>
        <taxon>Eukaryota</taxon>
        <taxon>Viridiplantae</taxon>
        <taxon>Streptophyta</taxon>
        <taxon>Embryophyta</taxon>
        <taxon>Tracheophyta</taxon>
        <taxon>Spermatophyta</taxon>
        <taxon>Magnoliopsida</taxon>
        <taxon>Liliopsida</taxon>
        <taxon>Acoraceae</taxon>
        <taxon>Acorus</taxon>
    </lineage>
</organism>
<keyword evidence="3 5" id="KW-0195">Cyclin</keyword>
<evidence type="ECO:0000256" key="1">
    <source>
        <dbReference type="ARBA" id="ARBA00006955"/>
    </source>
</evidence>
<evidence type="ECO:0000256" key="2">
    <source>
        <dbReference type="ARBA" id="ARBA00022618"/>
    </source>
</evidence>
<dbReference type="InterPro" id="IPR013763">
    <property type="entry name" value="Cyclin-like_dom"/>
</dbReference>
<feature type="domain" description="Cyclin C-terminal" evidence="8">
    <location>
        <begin position="317"/>
        <end position="443"/>
    </location>
</feature>
<dbReference type="PROSITE" id="PS00292">
    <property type="entry name" value="CYCLINS"/>
    <property type="match status" value="1"/>
</dbReference>
<feature type="domain" description="Cyclin-like" evidence="7">
    <location>
        <begin position="224"/>
        <end position="308"/>
    </location>
</feature>
<evidence type="ECO:0000259" key="8">
    <source>
        <dbReference type="SMART" id="SM01332"/>
    </source>
</evidence>
<dbReference type="SMART" id="SM01332">
    <property type="entry name" value="Cyclin_C"/>
    <property type="match status" value="1"/>
</dbReference>
<dbReference type="AlphaFoldDB" id="A0AAV9D0Y2"/>
<dbReference type="InterPro" id="IPR046965">
    <property type="entry name" value="Cyclin_A/B-like"/>
</dbReference>
<sequence>MATRAAAGVPQQNRGGAVAGKKGVPTDGNNRRALGDVSNLLNTRVVEGKPLPNRPVTRSFVAQLLGNAQAQAAATKKPVTLVADVVVAGKAKAAKQRAPAAPKPKPEVIEISPDTEDAKSKPEVVVTEIISKKSVKESKKSGKKVHTFTSVLTARSKVACGLSERPEEKIEDIDAGDSMDQLAVVEYVEDIYTYYKLAETSCKVHDYMGSQTEINEKMRAILADWLIEVHSKFELMPETLYLTQHIIDHYLSMQMVPRRELQLVGLSAMLIACKYEEIWAPEINDFICISDKAYSREQILGMETAMLNKLEWSLTVPTPYMFLVRFLKAALADKEMEDMVFFYAELGLMQYGMISYCPSMIAASAVYAARCTLNKSPCWNATLKRHTGFSEEQLMYDLFSHQVMDCAKLLALSHSMAEGSKLKVVYRKYSGSQHGEVALHPPAKKLIGEEPKPASA</sequence>
<evidence type="ECO:0000256" key="6">
    <source>
        <dbReference type="SAM" id="MobiDB-lite"/>
    </source>
</evidence>
<dbReference type="SMART" id="SM00385">
    <property type="entry name" value="CYCLIN"/>
    <property type="match status" value="2"/>
</dbReference>
<dbReference type="SUPFAM" id="SSF47954">
    <property type="entry name" value="Cyclin-like"/>
    <property type="match status" value="2"/>
</dbReference>
<proteinExistence type="inferred from homology"/>
<dbReference type="InterPro" id="IPR036915">
    <property type="entry name" value="Cyclin-like_sf"/>
</dbReference>
<dbReference type="InterPro" id="IPR004367">
    <property type="entry name" value="Cyclin_C-dom"/>
</dbReference>
<evidence type="ECO:0008006" key="11">
    <source>
        <dbReference type="Google" id="ProtNLM"/>
    </source>
</evidence>
<dbReference type="InterPro" id="IPR039361">
    <property type="entry name" value="Cyclin"/>
</dbReference>
<evidence type="ECO:0000256" key="5">
    <source>
        <dbReference type="RuleBase" id="RU000383"/>
    </source>
</evidence>
<dbReference type="InterPro" id="IPR048258">
    <property type="entry name" value="Cyclins_cyclin-box"/>
</dbReference>
<dbReference type="PIRSF" id="PIRSF001771">
    <property type="entry name" value="Cyclin_A_B_D_E"/>
    <property type="match status" value="1"/>
</dbReference>
<dbReference type="EMBL" id="JAUJYO010000016">
    <property type="protein sequence ID" value="KAK1294444.1"/>
    <property type="molecule type" value="Genomic_DNA"/>
</dbReference>
<reference evidence="9" key="2">
    <citation type="submission" date="2023-06" db="EMBL/GenBank/DDBJ databases">
        <authorList>
            <person name="Ma L."/>
            <person name="Liu K.-W."/>
            <person name="Li Z."/>
            <person name="Hsiao Y.-Y."/>
            <person name="Qi Y."/>
            <person name="Fu T."/>
            <person name="Tang G."/>
            <person name="Zhang D."/>
            <person name="Sun W.-H."/>
            <person name="Liu D.-K."/>
            <person name="Li Y."/>
            <person name="Chen G.-Z."/>
            <person name="Liu X.-D."/>
            <person name="Liao X.-Y."/>
            <person name="Jiang Y.-T."/>
            <person name="Yu X."/>
            <person name="Hao Y."/>
            <person name="Huang J."/>
            <person name="Zhao X.-W."/>
            <person name="Ke S."/>
            <person name="Chen Y.-Y."/>
            <person name="Wu W.-L."/>
            <person name="Hsu J.-L."/>
            <person name="Lin Y.-F."/>
            <person name="Huang M.-D."/>
            <person name="Li C.-Y."/>
            <person name="Huang L."/>
            <person name="Wang Z.-W."/>
            <person name="Zhao X."/>
            <person name="Zhong W.-Y."/>
            <person name="Peng D.-H."/>
            <person name="Ahmad S."/>
            <person name="Lan S."/>
            <person name="Zhang J.-S."/>
            <person name="Tsai W.-C."/>
            <person name="Van De Peer Y."/>
            <person name="Liu Z.-J."/>
        </authorList>
    </citation>
    <scope>NUCLEOTIDE SEQUENCE</scope>
    <source>
        <strain evidence="9">CP</strain>
        <tissue evidence="9">Leaves</tissue>
    </source>
</reference>
<dbReference type="InterPro" id="IPR006671">
    <property type="entry name" value="Cyclin_N"/>
</dbReference>
<accession>A0AAV9D0Y2</accession>
<dbReference type="Pfam" id="PF02984">
    <property type="entry name" value="Cyclin_C"/>
    <property type="match status" value="1"/>
</dbReference>
<protein>
    <recommendedName>
        <fullName evidence="11">Cyclin N-terminal domain-containing protein</fullName>
    </recommendedName>
</protein>
<dbReference type="GO" id="GO:0051301">
    <property type="term" value="P:cell division"/>
    <property type="evidence" value="ECO:0007669"/>
    <property type="project" value="UniProtKB-KW"/>
</dbReference>
<dbReference type="PANTHER" id="PTHR10177">
    <property type="entry name" value="CYCLINS"/>
    <property type="match status" value="1"/>
</dbReference>
<dbReference type="Gene3D" id="1.10.472.10">
    <property type="entry name" value="Cyclin-like"/>
    <property type="match status" value="2"/>
</dbReference>
<comment type="caution">
    <text evidence="9">The sequence shown here is derived from an EMBL/GenBank/DDBJ whole genome shotgun (WGS) entry which is preliminary data.</text>
</comment>
<keyword evidence="10" id="KW-1185">Reference proteome</keyword>
<dbReference type="Pfam" id="PF00134">
    <property type="entry name" value="Cyclin_N"/>
    <property type="match status" value="1"/>
</dbReference>
<dbReference type="CDD" id="cd20567">
    <property type="entry name" value="CYCLIN_AtCycB-like_rpt1"/>
    <property type="match status" value="1"/>
</dbReference>
<evidence type="ECO:0000256" key="4">
    <source>
        <dbReference type="ARBA" id="ARBA00023306"/>
    </source>
</evidence>
<evidence type="ECO:0000256" key="3">
    <source>
        <dbReference type="ARBA" id="ARBA00023127"/>
    </source>
</evidence>
<evidence type="ECO:0000259" key="7">
    <source>
        <dbReference type="SMART" id="SM00385"/>
    </source>
</evidence>
<evidence type="ECO:0000313" key="9">
    <source>
        <dbReference type="EMBL" id="KAK1294444.1"/>
    </source>
</evidence>